<name>A0A0F9ECQ8_9ZZZZ</name>
<keyword evidence="2" id="KW-0489">Methyltransferase</keyword>
<dbReference type="PROSITE" id="PS00092">
    <property type="entry name" value="N6_MTASE"/>
    <property type="match status" value="1"/>
</dbReference>
<dbReference type="AlphaFoldDB" id="A0A0F9ECQ8"/>
<sequence>MDWPDDYVGKIIQGDCLEVMQGMPDGCVDLVWTDPPYNVGKDYGDWNDSLPDDEYLEFCKSWTKEMKRLSSNRMVIFIPQKYKLQWWNLLGLDYREIILSWSPEGAYRGHLIKQFSTIMTNIKPVQHTKNVWHNYQMSGLGYFFRECNYNHPGYTSEDITKRVLNAFSEAGQVILDPFSGTGTTPAMCVQLARNYIAIEQGQKWCDLAHKRVERAKEQPDLFRKPAEEKQNSLNLEAK</sequence>
<feature type="domain" description="DNA methylase N-4/N-6" evidence="5">
    <location>
        <begin position="126"/>
        <end position="209"/>
    </location>
</feature>
<dbReference type="SUPFAM" id="SSF53335">
    <property type="entry name" value="S-adenosyl-L-methionine-dependent methyltransferases"/>
    <property type="match status" value="1"/>
</dbReference>
<gene>
    <name evidence="6" type="ORF">LCGC14_2441950</name>
</gene>
<evidence type="ECO:0000256" key="1">
    <source>
        <dbReference type="ARBA" id="ARBA00006594"/>
    </source>
</evidence>
<dbReference type="InterPro" id="IPR001091">
    <property type="entry name" value="RM_Methyltransferase"/>
</dbReference>
<dbReference type="GO" id="GO:0008170">
    <property type="term" value="F:N-methyltransferase activity"/>
    <property type="evidence" value="ECO:0007669"/>
    <property type="project" value="InterPro"/>
</dbReference>
<protein>
    <recommendedName>
        <fullName evidence="5">DNA methylase N-4/N-6 domain-containing protein</fullName>
    </recommendedName>
</protein>
<dbReference type="GO" id="GO:0003677">
    <property type="term" value="F:DNA binding"/>
    <property type="evidence" value="ECO:0007669"/>
    <property type="project" value="InterPro"/>
</dbReference>
<feature type="compositionally biased region" description="Basic and acidic residues" evidence="4">
    <location>
        <begin position="216"/>
        <end position="230"/>
    </location>
</feature>
<organism evidence="6">
    <name type="scientific">marine sediment metagenome</name>
    <dbReference type="NCBI Taxonomy" id="412755"/>
    <lineage>
        <taxon>unclassified sequences</taxon>
        <taxon>metagenomes</taxon>
        <taxon>ecological metagenomes</taxon>
    </lineage>
</organism>
<reference evidence="6" key="1">
    <citation type="journal article" date="2015" name="Nature">
        <title>Complex archaea that bridge the gap between prokaryotes and eukaryotes.</title>
        <authorList>
            <person name="Spang A."/>
            <person name="Saw J.H."/>
            <person name="Jorgensen S.L."/>
            <person name="Zaremba-Niedzwiedzka K."/>
            <person name="Martijn J."/>
            <person name="Lind A.E."/>
            <person name="van Eijk R."/>
            <person name="Schleper C."/>
            <person name="Guy L."/>
            <person name="Ettema T.J."/>
        </authorList>
    </citation>
    <scope>NUCLEOTIDE SEQUENCE</scope>
</reference>
<keyword evidence="3" id="KW-0808">Transferase</keyword>
<feature type="region of interest" description="Disordered" evidence="4">
    <location>
        <begin position="216"/>
        <end position="238"/>
    </location>
</feature>
<comment type="similarity">
    <text evidence="1">Belongs to the N(4)/N(6)-methyltransferase family.</text>
</comment>
<dbReference type="InterPro" id="IPR029063">
    <property type="entry name" value="SAM-dependent_MTases_sf"/>
</dbReference>
<proteinExistence type="inferred from homology"/>
<dbReference type="GO" id="GO:0032259">
    <property type="term" value="P:methylation"/>
    <property type="evidence" value="ECO:0007669"/>
    <property type="project" value="UniProtKB-KW"/>
</dbReference>
<dbReference type="InterPro" id="IPR002941">
    <property type="entry name" value="DNA_methylase_N4/N6"/>
</dbReference>
<evidence type="ECO:0000256" key="4">
    <source>
        <dbReference type="SAM" id="MobiDB-lite"/>
    </source>
</evidence>
<dbReference type="Gene3D" id="3.40.50.150">
    <property type="entry name" value="Vaccinia Virus protein VP39"/>
    <property type="match status" value="1"/>
</dbReference>
<dbReference type="PRINTS" id="PR00508">
    <property type="entry name" value="S21N4MTFRASE"/>
</dbReference>
<evidence type="ECO:0000256" key="2">
    <source>
        <dbReference type="ARBA" id="ARBA00022603"/>
    </source>
</evidence>
<evidence type="ECO:0000256" key="3">
    <source>
        <dbReference type="ARBA" id="ARBA00022679"/>
    </source>
</evidence>
<dbReference type="InterPro" id="IPR002052">
    <property type="entry name" value="DNA_methylase_N6_adenine_CS"/>
</dbReference>
<accession>A0A0F9ECQ8</accession>
<comment type="caution">
    <text evidence="6">The sequence shown here is derived from an EMBL/GenBank/DDBJ whole genome shotgun (WGS) entry which is preliminary data.</text>
</comment>
<dbReference type="EMBL" id="LAZR01037600">
    <property type="protein sequence ID" value="KKL21788.1"/>
    <property type="molecule type" value="Genomic_DNA"/>
</dbReference>
<evidence type="ECO:0000313" key="6">
    <source>
        <dbReference type="EMBL" id="KKL21788.1"/>
    </source>
</evidence>
<feature type="domain" description="DNA methylase N-4/N-6" evidence="5">
    <location>
        <begin position="28"/>
        <end position="82"/>
    </location>
</feature>
<dbReference type="Pfam" id="PF01555">
    <property type="entry name" value="N6_N4_Mtase"/>
    <property type="match status" value="2"/>
</dbReference>
<evidence type="ECO:0000259" key="5">
    <source>
        <dbReference type="Pfam" id="PF01555"/>
    </source>
</evidence>